<evidence type="ECO:0000313" key="1">
    <source>
        <dbReference type="EMBL" id="CAK6980932.1"/>
    </source>
</evidence>
<name>A0AAV1Q908_SCOSC</name>
<evidence type="ECO:0000313" key="2">
    <source>
        <dbReference type="Proteomes" id="UP001314229"/>
    </source>
</evidence>
<accession>A0AAV1Q908</accession>
<comment type="caution">
    <text evidence="1">The sequence shown here is derived from an EMBL/GenBank/DDBJ whole genome shotgun (WGS) entry which is preliminary data.</text>
</comment>
<sequence>MLLIVPRSSVSVCIVAVTSSNLHSCSGSVRHMYVQGREILCSSPRIENNREYRLMRKVFFSFNPPNSR</sequence>
<gene>
    <name evidence="1" type="ORF">FSCOSCO3_A027027</name>
</gene>
<keyword evidence="2" id="KW-1185">Reference proteome</keyword>
<reference evidence="1 2" key="1">
    <citation type="submission" date="2024-01" db="EMBL/GenBank/DDBJ databases">
        <authorList>
            <person name="Alioto T."/>
            <person name="Alioto T."/>
            <person name="Gomez Garrido J."/>
        </authorList>
    </citation>
    <scope>NUCLEOTIDE SEQUENCE [LARGE SCALE GENOMIC DNA]</scope>
</reference>
<dbReference type="Proteomes" id="UP001314229">
    <property type="component" value="Unassembled WGS sequence"/>
</dbReference>
<dbReference type="EMBL" id="CAWUFR010000754">
    <property type="protein sequence ID" value="CAK6980932.1"/>
    <property type="molecule type" value="Genomic_DNA"/>
</dbReference>
<proteinExistence type="predicted"/>
<protein>
    <recommendedName>
        <fullName evidence="3">Secreted protein</fullName>
    </recommendedName>
</protein>
<dbReference type="AlphaFoldDB" id="A0AAV1Q908"/>
<organism evidence="1 2">
    <name type="scientific">Scomber scombrus</name>
    <name type="common">Atlantic mackerel</name>
    <name type="synonym">Scomber vernalis</name>
    <dbReference type="NCBI Taxonomy" id="13677"/>
    <lineage>
        <taxon>Eukaryota</taxon>
        <taxon>Metazoa</taxon>
        <taxon>Chordata</taxon>
        <taxon>Craniata</taxon>
        <taxon>Vertebrata</taxon>
        <taxon>Euteleostomi</taxon>
        <taxon>Actinopterygii</taxon>
        <taxon>Neopterygii</taxon>
        <taxon>Teleostei</taxon>
        <taxon>Neoteleostei</taxon>
        <taxon>Acanthomorphata</taxon>
        <taxon>Pelagiaria</taxon>
        <taxon>Scombriformes</taxon>
        <taxon>Scombridae</taxon>
        <taxon>Scomber</taxon>
    </lineage>
</organism>
<evidence type="ECO:0008006" key="3">
    <source>
        <dbReference type="Google" id="ProtNLM"/>
    </source>
</evidence>